<comment type="caution">
    <text evidence="8">The sequence shown here is derived from an EMBL/GenBank/DDBJ whole genome shotgun (WGS) entry which is preliminary data.</text>
</comment>
<dbReference type="SMART" id="SM00408">
    <property type="entry name" value="IGc2"/>
    <property type="match status" value="1"/>
</dbReference>
<dbReference type="InterPro" id="IPR050958">
    <property type="entry name" value="Cell_Adh-Cytoskel_Orgn"/>
</dbReference>
<dbReference type="SUPFAM" id="SSF57196">
    <property type="entry name" value="EGF/Laminin"/>
    <property type="match status" value="1"/>
</dbReference>
<dbReference type="GO" id="GO:0043025">
    <property type="term" value="C:neuronal cell body"/>
    <property type="evidence" value="ECO:0007669"/>
    <property type="project" value="TreeGrafter"/>
</dbReference>
<keyword evidence="2 4" id="KW-1015">Disulfide bond</keyword>
<dbReference type="PROSITE" id="PS50835">
    <property type="entry name" value="IG_LIKE"/>
    <property type="match status" value="1"/>
</dbReference>
<feature type="compositionally biased region" description="Pro residues" evidence="5">
    <location>
        <begin position="88"/>
        <end position="97"/>
    </location>
</feature>
<dbReference type="Pfam" id="PF07679">
    <property type="entry name" value="I-set"/>
    <property type="match status" value="1"/>
</dbReference>
<feature type="compositionally biased region" description="Basic residues" evidence="5">
    <location>
        <begin position="362"/>
        <end position="373"/>
    </location>
</feature>
<feature type="region of interest" description="Disordered" evidence="5">
    <location>
        <begin position="1"/>
        <end position="128"/>
    </location>
</feature>
<keyword evidence="1" id="KW-0732">Signal</keyword>
<dbReference type="InterPro" id="IPR003598">
    <property type="entry name" value="Ig_sub2"/>
</dbReference>
<dbReference type="InterPro" id="IPR013783">
    <property type="entry name" value="Ig-like_fold"/>
</dbReference>
<dbReference type="Gene3D" id="2.10.25.10">
    <property type="entry name" value="Laminin"/>
    <property type="match status" value="1"/>
</dbReference>
<keyword evidence="4" id="KW-0245">EGF-like domain</keyword>
<feature type="domain" description="EGF-like" evidence="6">
    <location>
        <begin position="553"/>
        <end position="592"/>
    </location>
</feature>
<feature type="compositionally biased region" description="Polar residues" evidence="5">
    <location>
        <begin position="310"/>
        <end position="322"/>
    </location>
</feature>
<gene>
    <name evidence="8" type="ORF">GHT06_021444</name>
</gene>
<proteinExistence type="predicted"/>
<evidence type="ECO:0000256" key="4">
    <source>
        <dbReference type="PROSITE-ProRule" id="PRU00076"/>
    </source>
</evidence>
<dbReference type="GO" id="GO:0050808">
    <property type="term" value="P:synapse organization"/>
    <property type="evidence" value="ECO:0007669"/>
    <property type="project" value="TreeGrafter"/>
</dbReference>
<accession>A0AAD5L0A5</accession>
<feature type="domain" description="Ig-like" evidence="7">
    <location>
        <begin position="423"/>
        <end position="519"/>
    </location>
</feature>
<feature type="compositionally biased region" description="Basic and acidic residues" evidence="5">
    <location>
        <begin position="19"/>
        <end position="32"/>
    </location>
</feature>
<dbReference type="CDD" id="cd00054">
    <property type="entry name" value="EGF_CA"/>
    <property type="match status" value="1"/>
</dbReference>
<dbReference type="PROSITE" id="PS50026">
    <property type="entry name" value="EGF_3"/>
    <property type="match status" value="1"/>
</dbReference>
<sequence length="620" mass="67516">MAARLPARRVPSCGSSVPRRRDGIRDCPRWPQEEWPLSLPNRPCPPTAQAGHGRPSSSFKQQQQHNNNNDSMNNRVDSVIVSDTGPPLLDPAPPPAVPVTLASCSSSEEVSARYSNASSARDRTTKMPFCGLDNRHSGRHSQRHRPHGWLLPVLVLSIVLSALPNSCSSAASIHHHHQQQHQQQQQQQQQQSAVLPGARSRPSSGRHRPPTISRSTSTSNVLSQCPWMQWEPQLSANEASAAHEADVAGTRAYMAPVVFEGKARSRSDGPVYRVTFDVVTVYKGEVALAGSQVRLEFKSGAAAAVATTASHSKQLRSLSRNADATRSRTLSAAARRTSEPAGGTSSGQRRRQPAVSAAAGGQRHHHRHQHHSARQCLVTADIRTGRRYLVFAAHWGPNNFTAFGAPLVHTKKSLKDVRSTLCPRCARSPVAYGLEESVTVKKQQRLVLRCRTRGNPVPAVVWYKDGKPLNAASKRVRIKTKRRRSTLRIRCVKEEDAGLYECRPNNVIGSGTASRSKVTVVKVTAGPSSDLSSKLTATNLRPANGSSSLWPLIALPCPIDSFCLNGGTCKYYEAVGELVCQCAEGYKGQRCENKDIYNLGTDTLGGVEADMRTLALYLGK</sequence>
<comment type="caution">
    <text evidence="4">Lacks conserved residue(s) required for the propagation of feature annotation.</text>
</comment>
<dbReference type="GO" id="GO:0030424">
    <property type="term" value="C:axon"/>
    <property type="evidence" value="ECO:0007669"/>
    <property type="project" value="TreeGrafter"/>
</dbReference>
<dbReference type="InterPro" id="IPR036179">
    <property type="entry name" value="Ig-like_dom_sf"/>
</dbReference>
<dbReference type="PANTHER" id="PTHR45080">
    <property type="entry name" value="CONTACTIN 5"/>
    <property type="match status" value="1"/>
</dbReference>
<dbReference type="EMBL" id="WJBH02000009">
    <property type="protein sequence ID" value="KAI9553526.1"/>
    <property type="molecule type" value="Genomic_DNA"/>
</dbReference>
<name>A0AAD5L0A5_9CRUS</name>
<dbReference type="GO" id="GO:0007156">
    <property type="term" value="P:homophilic cell adhesion via plasma membrane adhesion molecules"/>
    <property type="evidence" value="ECO:0007669"/>
    <property type="project" value="TreeGrafter"/>
</dbReference>
<organism evidence="8 9">
    <name type="scientific">Daphnia sinensis</name>
    <dbReference type="NCBI Taxonomy" id="1820382"/>
    <lineage>
        <taxon>Eukaryota</taxon>
        <taxon>Metazoa</taxon>
        <taxon>Ecdysozoa</taxon>
        <taxon>Arthropoda</taxon>
        <taxon>Crustacea</taxon>
        <taxon>Branchiopoda</taxon>
        <taxon>Diplostraca</taxon>
        <taxon>Cladocera</taxon>
        <taxon>Anomopoda</taxon>
        <taxon>Daphniidae</taxon>
        <taxon>Daphnia</taxon>
        <taxon>Daphnia similis group</taxon>
    </lineage>
</organism>
<dbReference type="PANTHER" id="PTHR45080:SF8">
    <property type="entry name" value="IG-LIKE DOMAIN-CONTAINING PROTEIN"/>
    <property type="match status" value="1"/>
</dbReference>
<dbReference type="AlphaFoldDB" id="A0AAD5L0A5"/>
<feature type="region of interest" description="Disordered" evidence="5">
    <location>
        <begin position="308"/>
        <end position="374"/>
    </location>
</feature>
<feature type="compositionally biased region" description="Low complexity" evidence="5">
    <location>
        <begin position="56"/>
        <end position="74"/>
    </location>
</feature>
<keyword evidence="9" id="KW-1185">Reference proteome</keyword>
<dbReference type="Proteomes" id="UP000820818">
    <property type="component" value="Linkage Group LG9"/>
</dbReference>
<dbReference type="Gene3D" id="2.60.40.10">
    <property type="entry name" value="Immunoglobulins"/>
    <property type="match status" value="1"/>
</dbReference>
<dbReference type="InterPro" id="IPR000742">
    <property type="entry name" value="EGF"/>
</dbReference>
<dbReference type="GO" id="GO:0005886">
    <property type="term" value="C:plasma membrane"/>
    <property type="evidence" value="ECO:0007669"/>
    <property type="project" value="TreeGrafter"/>
</dbReference>
<dbReference type="InterPro" id="IPR007110">
    <property type="entry name" value="Ig-like_dom"/>
</dbReference>
<dbReference type="SMART" id="SM00409">
    <property type="entry name" value="IG"/>
    <property type="match status" value="1"/>
</dbReference>
<keyword evidence="3" id="KW-0393">Immunoglobulin domain</keyword>
<evidence type="ECO:0000256" key="3">
    <source>
        <dbReference type="ARBA" id="ARBA00023319"/>
    </source>
</evidence>
<feature type="disulfide bond" evidence="4">
    <location>
        <begin position="563"/>
        <end position="580"/>
    </location>
</feature>
<feature type="compositionally biased region" description="Low complexity" evidence="5">
    <location>
        <begin position="180"/>
        <end position="203"/>
    </location>
</feature>
<evidence type="ECO:0000256" key="5">
    <source>
        <dbReference type="SAM" id="MobiDB-lite"/>
    </source>
</evidence>
<feature type="compositionally biased region" description="Polar residues" evidence="5">
    <location>
        <begin position="102"/>
        <end position="119"/>
    </location>
</feature>
<evidence type="ECO:0000313" key="8">
    <source>
        <dbReference type="EMBL" id="KAI9553526.1"/>
    </source>
</evidence>
<dbReference type="SMART" id="SM00181">
    <property type="entry name" value="EGF"/>
    <property type="match status" value="1"/>
</dbReference>
<evidence type="ECO:0008006" key="10">
    <source>
        <dbReference type="Google" id="ProtNLM"/>
    </source>
</evidence>
<reference evidence="8 9" key="1">
    <citation type="submission" date="2022-05" db="EMBL/GenBank/DDBJ databases">
        <title>A multi-omics perspective on studying reproductive biology in Daphnia sinensis.</title>
        <authorList>
            <person name="Jia J."/>
        </authorList>
    </citation>
    <scope>NUCLEOTIDE SEQUENCE [LARGE SCALE GENOMIC DNA]</scope>
    <source>
        <strain evidence="8 9">WSL</strain>
    </source>
</reference>
<dbReference type="SUPFAM" id="SSF48726">
    <property type="entry name" value="Immunoglobulin"/>
    <property type="match status" value="1"/>
</dbReference>
<evidence type="ECO:0000259" key="7">
    <source>
        <dbReference type="PROSITE" id="PS50835"/>
    </source>
</evidence>
<evidence type="ECO:0000256" key="1">
    <source>
        <dbReference type="ARBA" id="ARBA00022729"/>
    </source>
</evidence>
<dbReference type="PROSITE" id="PS01186">
    <property type="entry name" value="EGF_2"/>
    <property type="match status" value="1"/>
</dbReference>
<feature type="disulfide bond" evidence="4">
    <location>
        <begin position="582"/>
        <end position="591"/>
    </location>
</feature>
<protein>
    <recommendedName>
        <fullName evidence="10">Protein vein</fullName>
    </recommendedName>
</protein>
<evidence type="ECO:0000313" key="9">
    <source>
        <dbReference type="Proteomes" id="UP000820818"/>
    </source>
</evidence>
<dbReference type="InterPro" id="IPR013098">
    <property type="entry name" value="Ig_I-set"/>
</dbReference>
<feature type="compositionally biased region" description="Low complexity" evidence="5">
    <location>
        <begin position="210"/>
        <end position="219"/>
    </location>
</feature>
<evidence type="ECO:0000256" key="2">
    <source>
        <dbReference type="ARBA" id="ARBA00023157"/>
    </source>
</evidence>
<evidence type="ECO:0000259" key="6">
    <source>
        <dbReference type="PROSITE" id="PS50026"/>
    </source>
</evidence>
<dbReference type="PROSITE" id="PS00022">
    <property type="entry name" value="EGF_1"/>
    <property type="match status" value="1"/>
</dbReference>
<dbReference type="InterPro" id="IPR003599">
    <property type="entry name" value="Ig_sub"/>
</dbReference>
<feature type="region of interest" description="Disordered" evidence="5">
    <location>
        <begin position="170"/>
        <end position="219"/>
    </location>
</feature>
<dbReference type="FunFam" id="2.60.40.10:FF:000107">
    <property type="entry name" value="Myosin, light chain kinase a"/>
    <property type="match status" value="1"/>
</dbReference>
<dbReference type="GO" id="GO:0008046">
    <property type="term" value="F:axon guidance receptor activity"/>
    <property type="evidence" value="ECO:0007669"/>
    <property type="project" value="TreeGrafter"/>
</dbReference>